<dbReference type="InterPro" id="IPR002136">
    <property type="entry name" value="Ribosomal_uL4"/>
</dbReference>
<evidence type="ECO:0000256" key="8">
    <source>
        <dbReference type="SAM" id="MobiDB-lite"/>
    </source>
</evidence>
<accession>A0A6L2Q3F0</accession>
<dbReference type="Proteomes" id="UP000502823">
    <property type="component" value="Unassembled WGS sequence"/>
</dbReference>
<comment type="subcellular location">
    <subcellularLocation>
        <location evidence="1">Mitochondrion</location>
    </subcellularLocation>
</comment>
<keyword evidence="4" id="KW-0496">Mitochondrion</keyword>
<dbReference type="Pfam" id="PF00573">
    <property type="entry name" value="Ribosomal_L4"/>
    <property type="match status" value="1"/>
</dbReference>
<evidence type="ECO:0000256" key="2">
    <source>
        <dbReference type="ARBA" id="ARBA00010528"/>
    </source>
</evidence>
<sequence>MFVKVGASDPWLVSECKLNMAFVLRFCVVSSIDNSPSILLSSVNRLRKYACERRKFHFTSVSSENESTVVSSSSLSATAVFPRTLTYPPKYRKVLQAWVENLSTVEEQKLGLIDLHPDVFGAQPRIDIIHENIEWQTKYRKVRYDHTKTRAEVRGGGRKPWPQKGTGRARHGSIRSPLWRGGGVAHGPRSPQTYFYMLPFYTRVHGLISCLSVKLAQDDLHIVNSLEIPTDDPKYIDDLVENRNWGPSVLLVDEMDIMPRNITAATDSILHINMMPAYGA</sequence>
<evidence type="ECO:0000313" key="9">
    <source>
        <dbReference type="EMBL" id="GFG38944.1"/>
    </source>
</evidence>
<proteinExistence type="inferred from homology"/>
<evidence type="ECO:0000256" key="1">
    <source>
        <dbReference type="ARBA" id="ARBA00004173"/>
    </source>
</evidence>
<keyword evidence="5" id="KW-0687">Ribonucleoprotein</keyword>
<dbReference type="GO" id="GO:1990904">
    <property type="term" value="C:ribonucleoprotein complex"/>
    <property type="evidence" value="ECO:0007669"/>
    <property type="project" value="UniProtKB-KW"/>
</dbReference>
<dbReference type="InParanoid" id="A0A6L2Q3F0"/>
<dbReference type="SUPFAM" id="SSF52166">
    <property type="entry name" value="Ribosomal protein L4"/>
    <property type="match status" value="1"/>
</dbReference>
<dbReference type="EMBL" id="BLKM01000839">
    <property type="protein sequence ID" value="GFG38944.1"/>
    <property type="molecule type" value="Genomic_DNA"/>
</dbReference>
<feature type="region of interest" description="Disordered" evidence="8">
    <location>
        <begin position="151"/>
        <end position="172"/>
    </location>
</feature>
<dbReference type="NCBIfam" id="TIGR03953">
    <property type="entry name" value="rplD_bact"/>
    <property type="match status" value="1"/>
</dbReference>
<dbReference type="GO" id="GO:0003735">
    <property type="term" value="F:structural constituent of ribosome"/>
    <property type="evidence" value="ECO:0007669"/>
    <property type="project" value="InterPro"/>
</dbReference>
<dbReference type="GO" id="GO:0005840">
    <property type="term" value="C:ribosome"/>
    <property type="evidence" value="ECO:0007669"/>
    <property type="project" value="UniProtKB-KW"/>
</dbReference>
<dbReference type="GO" id="GO:0006412">
    <property type="term" value="P:translation"/>
    <property type="evidence" value="ECO:0007669"/>
    <property type="project" value="InterPro"/>
</dbReference>
<comment type="similarity">
    <text evidence="2">Belongs to the universal ribosomal protein uL4 family.</text>
</comment>
<dbReference type="FunFam" id="3.40.1370.10:FF:000005">
    <property type="entry name" value="39S ribosomal protein L4, mitochondrial"/>
    <property type="match status" value="1"/>
</dbReference>
<dbReference type="InterPro" id="IPR013005">
    <property type="entry name" value="Ribosomal_uL4-like"/>
</dbReference>
<evidence type="ECO:0000256" key="3">
    <source>
        <dbReference type="ARBA" id="ARBA00022980"/>
    </source>
</evidence>
<keyword evidence="3" id="KW-0689">Ribosomal protein</keyword>
<protein>
    <recommendedName>
        <fullName evidence="6">Large ribosomal subunit protein uL4m</fullName>
    </recommendedName>
    <alternativeName>
        <fullName evidence="7">39S ribosomal protein L4, mitochondrial</fullName>
    </alternativeName>
</protein>
<dbReference type="PANTHER" id="PTHR10746">
    <property type="entry name" value="50S RIBOSOMAL PROTEIN L4"/>
    <property type="match status" value="1"/>
</dbReference>
<dbReference type="InterPro" id="IPR023574">
    <property type="entry name" value="Ribosomal_uL4_dom_sf"/>
</dbReference>
<organism evidence="9 10">
    <name type="scientific">Coptotermes formosanus</name>
    <name type="common">Formosan subterranean termite</name>
    <dbReference type="NCBI Taxonomy" id="36987"/>
    <lineage>
        <taxon>Eukaryota</taxon>
        <taxon>Metazoa</taxon>
        <taxon>Ecdysozoa</taxon>
        <taxon>Arthropoda</taxon>
        <taxon>Hexapoda</taxon>
        <taxon>Insecta</taxon>
        <taxon>Pterygota</taxon>
        <taxon>Neoptera</taxon>
        <taxon>Polyneoptera</taxon>
        <taxon>Dictyoptera</taxon>
        <taxon>Blattodea</taxon>
        <taxon>Blattoidea</taxon>
        <taxon>Termitoidae</taxon>
        <taxon>Rhinotermitidae</taxon>
        <taxon>Coptotermes</taxon>
    </lineage>
</organism>
<gene>
    <name evidence="9" type="ORF">Cfor_12549</name>
</gene>
<evidence type="ECO:0000256" key="4">
    <source>
        <dbReference type="ARBA" id="ARBA00023128"/>
    </source>
</evidence>
<dbReference type="OrthoDB" id="275876at2759"/>
<dbReference type="Gene3D" id="3.40.1370.10">
    <property type="match status" value="1"/>
</dbReference>
<evidence type="ECO:0000256" key="7">
    <source>
        <dbReference type="ARBA" id="ARBA00082711"/>
    </source>
</evidence>
<dbReference type="AlphaFoldDB" id="A0A6L2Q3F0"/>
<comment type="caution">
    <text evidence="9">The sequence shown here is derived from an EMBL/GenBank/DDBJ whole genome shotgun (WGS) entry which is preliminary data.</text>
</comment>
<evidence type="ECO:0000313" key="10">
    <source>
        <dbReference type="Proteomes" id="UP000502823"/>
    </source>
</evidence>
<reference evidence="10" key="1">
    <citation type="submission" date="2020-01" db="EMBL/GenBank/DDBJ databases">
        <title>Draft genome sequence of the Termite Coptotermes fromosanus.</title>
        <authorList>
            <person name="Itakura S."/>
            <person name="Yosikawa Y."/>
            <person name="Umezawa K."/>
        </authorList>
    </citation>
    <scope>NUCLEOTIDE SEQUENCE [LARGE SCALE GENOMIC DNA]</scope>
</reference>
<evidence type="ECO:0000256" key="5">
    <source>
        <dbReference type="ARBA" id="ARBA00023274"/>
    </source>
</evidence>
<name>A0A6L2Q3F0_COPFO</name>
<keyword evidence="10" id="KW-1185">Reference proteome</keyword>
<dbReference type="PANTHER" id="PTHR10746:SF6">
    <property type="entry name" value="LARGE RIBOSOMAL SUBUNIT PROTEIN UL4M"/>
    <property type="match status" value="1"/>
</dbReference>
<dbReference type="GO" id="GO:0005743">
    <property type="term" value="C:mitochondrial inner membrane"/>
    <property type="evidence" value="ECO:0007669"/>
    <property type="project" value="UniProtKB-ARBA"/>
</dbReference>
<evidence type="ECO:0000256" key="6">
    <source>
        <dbReference type="ARBA" id="ARBA00040565"/>
    </source>
</evidence>
<dbReference type="FunCoup" id="A0A6L2Q3F0">
    <property type="interactions" value="600"/>
</dbReference>